<dbReference type="OrthoDB" id="4781at2759"/>
<dbReference type="Pfam" id="PF00722">
    <property type="entry name" value="Glyco_hydro_16"/>
    <property type="match status" value="1"/>
</dbReference>
<dbReference type="InterPro" id="IPR000757">
    <property type="entry name" value="Beta-glucanase-like"/>
</dbReference>
<evidence type="ECO:0000259" key="2">
    <source>
        <dbReference type="PROSITE" id="PS51762"/>
    </source>
</evidence>
<name>A0A1R0GX08_9FUNG</name>
<feature type="signal peptide" evidence="1">
    <location>
        <begin position="1"/>
        <end position="20"/>
    </location>
</feature>
<dbReference type="InterPro" id="IPR013320">
    <property type="entry name" value="ConA-like_dom_sf"/>
</dbReference>
<evidence type="ECO:0000256" key="1">
    <source>
        <dbReference type="SAM" id="SignalP"/>
    </source>
</evidence>
<keyword evidence="1" id="KW-0732">Signal</keyword>
<protein>
    <submittedName>
        <fullName evidence="3">Putative glycosidase CRR1</fullName>
    </submittedName>
</protein>
<gene>
    <name evidence="3" type="ORF">AYI68_g4474</name>
</gene>
<evidence type="ECO:0000313" key="3">
    <source>
        <dbReference type="EMBL" id="OLY81422.1"/>
    </source>
</evidence>
<dbReference type="GO" id="GO:0005975">
    <property type="term" value="P:carbohydrate metabolic process"/>
    <property type="evidence" value="ECO:0007669"/>
    <property type="project" value="InterPro"/>
</dbReference>
<feature type="domain" description="GH16" evidence="2">
    <location>
        <begin position="183"/>
        <end position="395"/>
    </location>
</feature>
<dbReference type="SUPFAM" id="SSF49899">
    <property type="entry name" value="Concanavalin A-like lectins/glucanases"/>
    <property type="match status" value="1"/>
</dbReference>
<dbReference type="AlphaFoldDB" id="A0A1R0GX08"/>
<accession>A0A1R0GX08</accession>
<sequence>MFKKFFAFAILAFSVTSTESLCDESSSIPNFSVTSTSRARIYDADIPIILPCSNGDFELSFTAQSNSALFIAFADAKGLYGPNNIIEAFIDENRRNYSIKEGIVSNIMTQPLYTTNSAVSRNYIVRYASGTITILVNNAVVATANTNGYEIDRLYLAPYVNRANFSRISLVCKSFVACPIPPPTSTVSPTPSPTPTPQVYLYDFENGSGIRDLIIEYCPRNAVVTNGALEMRIDATCGTDLIYNRKIVTGKYETKLKVAKGPGVVTAIDFYGASKDEINLEIAGSSPFNIYTMYFAKGVGIDKSPTVVVSDVDLSLDYHIYAVEILTDAINWYLDGNIVRTLQKTDPNTFPALAGDKVVFGVWSTSRFGNAIGQPNYTAGPKVAYMKWIKFTHYT</sequence>
<dbReference type="Proteomes" id="UP000187455">
    <property type="component" value="Unassembled WGS sequence"/>
</dbReference>
<dbReference type="EMBL" id="LSSL01002469">
    <property type="protein sequence ID" value="OLY81422.1"/>
    <property type="molecule type" value="Genomic_DNA"/>
</dbReference>
<feature type="chain" id="PRO_5012277291" evidence="1">
    <location>
        <begin position="21"/>
        <end position="395"/>
    </location>
</feature>
<keyword evidence="3" id="KW-0326">Glycosidase</keyword>
<keyword evidence="3" id="KW-0378">Hydrolase</keyword>
<keyword evidence="4" id="KW-1185">Reference proteome</keyword>
<dbReference type="Gene3D" id="2.60.120.200">
    <property type="match status" value="1"/>
</dbReference>
<dbReference type="PROSITE" id="PS51762">
    <property type="entry name" value="GH16_2"/>
    <property type="match status" value="1"/>
</dbReference>
<dbReference type="GO" id="GO:0004553">
    <property type="term" value="F:hydrolase activity, hydrolyzing O-glycosyl compounds"/>
    <property type="evidence" value="ECO:0007669"/>
    <property type="project" value="InterPro"/>
</dbReference>
<reference evidence="3 4" key="1">
    <citation type="journal article" date="2016" name="Mol. Biol. Evol.">
        <title>Genome-Wide Survey of Gut Fungi (Harpellales) Reveals the First Horizontally Transferred Ubiquitin Gene from a Mosquito Host.</title>
        <authorList>
            <person name="Wang Y."/>
            <person name="White M.M."/>
            <person name="Kvist S."/>
            <person name="Moncalvo J.M."/>
        </authorList>
    </citation>
    <scope>NUCLEOTIDE SEQUENCE [LARGE SCALE GENOMIC DNA]</scope>
    <source>
        <strain evidence="3 4">ALG-7-W6</strain>
    </source>
</reference>
<comment type="caution">
    <text evidence="3">The sequence shown here is derived from an EMBL/GenBank/DDBJ whole genome shotgun (WGS) entry which is preliminary data.</text>
</comment>
<organism evidence="3 4">
    <name type="scientific">Smittium mucronatum</name>
    <dbReference type="NCBI Taxonomy" id="133383"/>
    <lineage>
        <taxon>Eukaryota</taxon>
        <taxon>Fungi</taxon>
        <taxon>Fungi incertae sedis</taxon>
        <taxon>Zoopagomycota</taxon>
        <taxon>Kickxellomycotina</taxon>
        <taxon>Harpellomycetes</taxon>
        <taxon>Harpellales</taxon>
        <taxon>Legeriomycetaceae</taxon>
        <taxon>Smittium</taxon>
    </lineage>
</organism>
<proteinExistence type="predicted"/>
<evidence type="ECO:0000313" key="4">
    <source>
        <dbReference type="Proteomes" id="UP000187455"/>
    </source>
</evidence>